<dbReference type="GO" id="GO:0005737">
    <property type="term" value="C:cytoplasm"/>
    <property type="evidence" value="ECO:0007669"/>
    <property type="project" value="UniProtKB-SubCell"/>
</dbReference>
<evidence type="ECO:0000256" key="1">
    <source>
        <dbReference type="ARBA" id="ARBA00004496"/>
    </source>
</evidence>
<dbReference type="InterPro" id="IPR002048">
    <property type="entry name" value="EF_hand_dom"/>
</dbReference>
<proteinExistence type="predicted"/>
<dbReference type="SUPFAM" id="SSF47473">
    <property type="entry name" value="EF-hand"/>
    <property type="match status" value="1"/>
</dbReference>
<keyword evidence="3" id="KW-0479">Metal-binding</keyword>
<dbReference type="PROSITE" id="PS50222">
    <property type="entry name" value="EF_HAND_2"/>
    <property type="match status" value="2"/>
</dbReference>
<dbReference type="Proteomes" id="UP000485058">
    <property type="component" value="Unassembled WGS sequence"/>
</dbReference>
<protein>
    <recommendedName>
        <fullName evidence="7">EF-hand domain-containing protein</fullName>
    </recommendedName>
</protein>
<evidence type="ECO:0000256" key="2">
    <source>
        <dbReference type="ARBA" id="ARBA00022490"/>
    </source>
</evidence>
<dbReference type="SMART" id="SM00054">
    <property type="entry name" value="EFh"/>
    <property type="match status" value="2"/>
</dbReference>
<comment type="subcellular location">
    <subcellularLocation>
        <location evidence="1">Cytoplasm</location>
    </subcellularLocation>
</comment>
<organism evidence="8 9">
    <name type="scientific">Haematococcus lacustris</name>
    <name type="common">Green alga</name>
    <name type="synonym">Haematococcus pluvialis</name>
    <dbReference type="NCBI Taxonomy" id="44745"/>
    <lineage>
        <taxon>Eukaryota</taxon>
        <taxon>Viridiplantae</taxon>
        <taxon>Chlorophyta</taxon>
        <taxon>core chlorophytes</taxon>
        <taxon>Chlorophyceae</taxon>
        <taxon>CS clade</taxon>
        <taxon>Chlamydomonadales</taxon>
        <taxon>Haematococcaceae</taxon>
        <taxon>Haematococcus</taxon>
    </lineage>
</organism>
<dbReference type="Pfam" id="PF13499">
    <property type="entry name" value="EF-hand_7"/>
    <property type="match status" value="1"/>
</dbReference>
<feature type="domain" description="EF-hand" evidence="7">
    <location>
        <begin position="121"/>
        <end position="156"/>
    </location>
</feature>
<feature type="compositionally biased region" description="Polar residues" evidence="6">
    <location>
        <begin position="19"/>
        <end position="32"/>
    </location>
</feature>
<keyword evidence="4" id="KW-0677">Repeat</keyword>
<dbReference type="PANTHER" id="PTHR46212">
    <property type="entry name" value="PEFLIN"/>
    <property type="match status" value="1"/>
</dbReference>
<dbReference type="CDD" id="cd00051">
    <property type="entry name" value="EFh"/>
    <property type="match status" value="1"/>
</dbReference>
<dbReference type="EMBL" id="BLLF01000122">
    <property type="protein sequence ID" value="GFH07888.1"/>
    <property type="molecule type" value="Genomic_DNA"/>
</dbReference>
<evidence type="ECO:0000256" key="6">
    <source>
        <dbReference type="SAM" id="MobiDB-lite"/>
    </source>
</evidence>
<accession>A0A699YJ06</accession>
<keyword evidence="5" id="KW-0106">Calcium</keyword>
<dbReference type="GO" id="GO:0048306">
    <property type="term" value="F:calcium-dependent protein binding"/>
    <property type="evidence" value="ECO:0007669"/>
    <property type="project" value="UniProtKB-ARBA"/>
</dbReference>
<evidence type="ECO:0000259" key="7">
    <source>
        <dbReference type="PROSITE" id="PS50222"/>
    </source>
</evidence>
<dbReference type="GO" id="GO:0005509">
    <property type="term" value="F:calcium ion binding"/>
    <property type="evidence" value="ECO:0007669"/>
    <property type="project" value="InterPro"/>
</dbReference>
<evidence type="ECO:0000256" key="5">
    <source>
        <dbReference type="ARBA" id="ARBA00022837"/>
    </source>
</evidence>
<comment type="caution">
    <text evidence="8">The sequence shown here is derived from an EMBL/GenBank/DDBJ whole genome shotgun (WGS) entry which is preliminary data.</text>
</comment>
<dbReference type="PANTHER" id="PTHR46212:SF3">
    <property type="entry name" value="GH27120P"/>
    <property type="match status" value="1"/>
</dbReference>
<gene>
    <name evidence="8" type="ORF">HaLaN_02758</name>
</gene>
<evidence type="ECO:0000313" key="9">
    <source>
        <dbReference type="Proteomes" id="UP000485058"/>
    </source>
</evidence>
<dbReference type="Gene3D" id="1.10.238.10">
    <property type="entry name" value="EF-hand"/>
    <property type="match status" value="1"/>
</dbReference>
<evidence type="ECO:0000313" key="8">
    <source>
        <dbReference type="EMBL" id="GFH07888.1"/>
    </source>
</evidence>
<evidence type="ECO:0000256" key="4">
    <source>
        <dbReference type="ARBA" id="ARBA00022737"/>
    </source>
</evidence>
<feature type="domain" description="EF-hand" evidence="7">
    <location>
        <begin position="85"/>
        <end position="120"/>
    </location>
</feature>
<keyword evidence="2" id="KW-0963">Cytoplasm</keyword>
<name>A0A699YJ06_HAELA</name>
<dbReference type="InterPro" id="IPR051426">
    <property type="entry name" value="Peflin/Sorcin_CaBP"/>
</dbReference>
<keyword evidence="9" id="KW-1185">Reference proteome</keyword>
<dbReference type="InterPro" id="IPR011992">
    <property type="entry name" value="EF-hand-dom_pair"/>
</dbReference>
<sequence>MDSGLPPPGQVLDTERGNAATQPCPRSSSPSGSKWKLPQHFKLVQSHRMAPKKLVAARQTVQRQQCKDWFLARGKIPPAGPMHPAVQHMISEWFNAVDDDGSRTLEHEELMAALKAAKIPCNEATISEMIRMMDLNRDGVIGWEEFSSFMSAEFNNGKNLLTGEYILPSGTTLNFGVMIGKLKRDKLMQDVLKAAWQQAASASRRLVEAME</sequence>
<dbReference type="PROSITE" id="PS00018">
    <property type="entry name" value="EF_HAND_1"/>
    <property type="match status" value="2"/>
</dbReference>
<dbReference type="InterPro" id="IPR018247">
    <property type="entry name" value="EF_Hand_1_Ca_BS"/>
</dbReference>
<feature type="region of interest" description="Disordered" evidence="6">
    <location>
        <begin position="1"/>
        <end position="36"/>
    </location>
</feature>
<reference evidence="8 9" key="1">
    <citation type="submission" date="2020-02" db="EMBL/GenBank/DDBJ databases">
        <title>Draft genome sequence of Haematococcus lacustris strain NIES-144.</title>
        <authorList>
            <person name="Morimoto D."/>
            <person name="Nakagawa S."/>
            <person name="Yoshida T."/>
            <person name="Sawayama S."/>
        </authorList>
    </citation>
    <scope>NUCLEOTIDE SEQUENCE [LARGE SCALE GENOMIC DNA]</scope>
    <source>
        <strain evidence="8 9">NIES-144</strain>
    </source>
</reference>
<evidence type="ECO:0000256" key="3">
    <source>
        <dbReference type="ARBA" id="ARBA00022723"/>
    </source>
</evidence>
<dbReference type="AlphaFoldDB" id="A0A699YJ06"/>